<evidence type="ECO:0000256" key="3">
    <source>
        <dbReference type="ARBA" id="ARBA00019660"/>
    </source>
</evidence>
<comment type="similarity">
    <text evidence="2 8">Belongs to the Mediator complex subunit 31 family.</text>
</comment>
<feature type="region of interest" description="Disordered" evidence="9">
    <location>
        <begin position="123"/>
        <end position="157"/>
    </location>
</feature>
<dbReference type="Proteomes" id="UP001497383">
    <property type="component" value="Chromosome 6"/>
</dbReference>
<evidence type="ECO:0000256" key="9">
    <source>
        <dbReference type="SAM" id="MobiDB-lite"/>
    </source>
</evidence>
<reference evidence="10 11" key="1">
    <citation type="submission" date="2024-03" db="EMBL/GenBank/DDBJ databases">
        <authorList>
            <person name="Brejova B."/>
        </authorList>
    </citation>
    <scope>NUCLEOTIDE SEQUENCE [LARGE SCALE GENOMIC DNA]</scope>
    <source>
        <strain evidence="10 11">CBS 14171</strain>
    </source>
</reference>
<proteinExistence type="inferred from homology"/>
<keyword evidence="5 8" id="KW-0010">Activator</keyword>
<protein>
    <recommendedName>
        <fullName evidence="3 8">Mediator of RNA polymerase II transcription subunit 31</fullName>
    </recommendedName>
</protein>
<evidence type="ECO:0000256" key="4">
    <source>
        <dbReference type="ARBA" id="ARBA00023015"/>
    </source>
</evidence>
<comment type="subunit">
    <text evidence="8">Component of the Mediator complex.</text>
</comment>
<accession>A0ABP0ZRV1</accession>
<evidence type="ECO:0000256" key="7">
    <source>
        <dbReference type="ARBA" id="ARBA00023242"/>
    </source>
</evidence>
<dbReference type="EMBL" id="OZ022410">
    <property type="protein sequence ID" value="CAK9441209.1"/>
    <property type="molecule type" value="Genomic_DNA"/>
</dbReference>
<evidence type="ECO:0000256" key="5">
    <source>
        <dbReference type="ARBA" id="ARBA00023159"/>
    </source>
</evidence>
<evidence type="ECO:0000256" key="1">
    <source>
        <dbReference type="ARBA" id="ARBA00004123"/>
    </source>
</evidence>
<dbReference type="InterPro" id="IPR038089">
    <property type="entry name" value="Med31_sf"/>
</dbReference>
<organism evidence="10 11">
    <name type="scientific">Lodderomyces beijingensis</name>
    <dbReference type="NCBI Taxonomy" id="1775926"/>
    <lineage>
        <taxon>Eukaryota</taxon>
        <taxon>Fungi</taxon>
        <taxon>Dikarya</taxon>
        <taxon>Ascomycota</taxon>
        <taxon>Saccharomycotina</taxon>
        <taxon>Pichiomycetes</taxon>
        <taxon>Debaryomycetaceae</taxon>
        <taxon>Candida/Lodderomyces clade</taxon>
        <taxon>Lodderomyces</taxon>
    </lineage>
</organism>
<keyword evidence="6 8" id="KW-0804">Transcription</keyword>
<gene>
    <name evidence="10" type="ORF">LODBEIA_P50780</name>
</gene>
<evidence type="ECO:0000256" key="6">
    <source>
        <dbReference type="ARBA" id="ARBA00023163"/>
    </source>
</evidence>
<evidence type="ECO:0000313" key="11">
    <source>
        <dbReference type="Proteomes" id="UP001497383"/>
    </source>
</evidence>
<evidence type="ECO:0000256" key="8">
    <source>
        <dbReference type="RuleBase" id="RU364129"/>
    </source>
</evidence>
<dbReference type="Gene3D" id="1.10.10.1340">
    <property type="entry name" value="Mediator of RNA polymerase II, submodule Med31 (Soh1)"/>
    <property type="match status" value="1"/>
</dbReference>
<keyword evidence="11" id="KW-1185">Reference proteome</keyword>
<sequence>MSEVAPPAPAPPADSINSKQEEEYQNLINSLPTRWEIELEFVQSLSNIPYVNYLAQNGYLSDPQFIHYLKYLQYWSEPNYSRYLVYPNCLHILKLLQSEVFRKDIVNPEVMNLLMNDMVQRWQPSSNDKDDEDQVMAYDNGENDDDDDGARVVQNGT</sequence>
<dbReference type="Pfam" id="PF05669">
    <property type="entry name" value="Med31"/>
    <property type="match status" value="1"/>
</dbReference>
<comment type="function">
    <text evidence="8">Component of the Mediator complex, a coactivator involved in the regulated transcription of nearly all RNA polymerase II-dependent genes. Mediator functions as a bridge to convey information from gene-specific regulatory proteins to the basal RNA polymerase II transcription machinery. Mediator is recruited to promoters by direct interactions with regulatory proteins and serves as a scaffold for the assembly of a functional preinitiation complex with RNA polymerase II and the general transcription factors.</text>
</comment>
<dbReference type="PANTHER" id="PTHR13186">
    <property type="entry name" value="MEDIATOR OF RNA POLYMERASE II TRANSCRIPTION SUBUNIT 31"/>
    <property type="match status" value="1"/>
</dbReference>
<keyword evidence="7 8" id="KW-0539">Nucleus</keyword>
<evidence type="ECO:0000256" key="2">
    <source>
        <dbReference type="ARBA" id="ARBA00006378"/>
    </source>
</evidence>
<name>A0ABP0ZRV1_9ASCO</name>
<dbReference type="InterPro" id="IPR008831">
    <property type="entry name" value="Mediator_Med31"/>
</dbReference>
<evidence type="ECO:0000313" key="10">
    <source>
        <dbReference type="EMBL" id="CAK9441209.1"/>
    </source>
</evidence>
<dbReference type="RefSeq" id="XP_066832016.1">
    <property type="nucleotide sequence ID" value="XM_066975370.1"/>
</dbReference>
<comment type="subcellular location">
    <subcellularLocation>
        <location evidence="1 8">Nucleus</location>
    </subcellularLocation>
</comment>
<keyword evidence="4 8" id="KW-0805">Transcription regulation</keyword>
<dbReference type="GeneID" id="92210274"/>